<keyword evidence="1" id="KW-0732">Signal</keyword>
<keyword evidence="3" id="KW-1185">Reference proteome</keyword>
<evidence type="ECO:0008006" key="4">
    <source>
        <dbReference type="Google" id="ProtNLM"/>
    </source>
</evidence>
<evidence type="ECO:0000256" key="1">
    <source>
        <dbReference type="SAM" id="SignalP"/>
    </source>
</evidence>
<dbReference type="Proteomes" id="UP001234178">
    <property type="component" value="Unassembled WGS sequence"/>
</dbReference>
<reference evidence="2 3" key="1">
    <citation type="journal article" date="2023" name="Nucleic Acids Res.">
        <title>The hologenome of Daphnia magna reveals possible DNA methylation and microbiome-mediated evolution of the host genome.</title>
        <authorList>
            <person name="Chaturvedi A."/>
            <person name="Li X."/>
            <person name="Dhandapani V."/>
            <person name="Marshall H."/>
            <person name="Kissane S."/>
            <person name="Cuenca-Cambronero M."/>
            <person name="Asole G."/>
            <person name="Calvet F."/>
            <person name="Ruiz-Romero M."/>
            <person name="Marangio P."/>
            <person name="Guigo R."/>
            <person name="Rago D."/>
            <person name="Mirbahai L."/>
            <person name="Eastwood N."/>
            <person name="Colbourne J.K."/>
            <person name="Zhou J."/>
            <person name="Mallon E."/>
            <person name="Orsini L."/>
        </authorList>
    </citation>
    <scope>NUCLEOTIDE SEQUENCE [LARGE SCALE GENOMIC DNA]</scope>
    <source>
        <strain evidence="2">LRV0_1</strain>
    </source>
</reference>
<dbReference type="EMBL" id="JAOYFB010000038">
    <property type="protein sequence ID" value="KAK4026925.1"/>
    <property type="molecule type" value="Genomic_DNA"/>
</dbReference>
<gene>
    <name evidence="2" type="ORF">OUZ56_015948</name>
</gene>
<organism evidence="2 3">
    <name type="scientific">Daphnia magna</name>
    <dbReference type="NCBI Taxonomy" id="35525"/>
    <lineage>
        <taxon>Eukaryota</taxon>
        <taxon>Metazoa</taxon>
        <taxon>Ecdysozoa</taxon>
        <taxon>Arthropoda</taxon>
        <taxon>Crustacea</taxon>
        <taxon>Branchiopoda</taxon>
        <taxon>Diplostraca</taxon>
        <taxon>Cladocera</taxon>
        <taxon>Anomopoda</taxon>
        <taxon>Daphniidae</taxon>
        <taxon>Daphnia</taxon>
    </lineage>
</organism>
<feature type="signal peptide" evidence="1">
    <location>
        <begin position="1"/>
        <end position="20"/>
    </location>
</feature>
<sequence>MFRWVWRFVLIVIAIRESYRMPTSTLSVPTQLLTILYPKNIVQNETADTGNLEYSSETCNRGEISCATCCFILPVHGDLPLHNAAASRLSSSSYFSYADSS</sequence>
<name>A0ABR0AP80_9CRUS</name>
<comment type="caution">
    <text evidence="2">The sequence shown here is derived from an EMBL/GenBank/DDBJ whole genome shotgun (WGS) entry which is preliminary data.</text>
</comment>
<feature type="chain" id="PRO_5046419377" description="Secreted protein" evidence="1">
    <location>
        <begin position="21"/>
        <end position="101"/>
    </location>
</feature>
<protein>
    <recommendedName>
        <fullName evidence="4">Secreted protein</fullName>
    </recommendedName>
</protein>
<proteinExistence type="predicted"/>
<evidence type="ECO:0000313" key="2">
    <source>
        <dbReference type="EMBL" id="KAK4026925.1"/>
    </source>
</evidence>
<accession>A0ABR0AP80</accession>
<evidence type="ECO:0000313" key="3">
    <source>
        <dbReference type="Proteomes" id="UP001234178"/>
    </source>
</evidence>